<proteinExistence type="predicted"/>
<dbReference type="PROSITE" id="PS51257">
    <property type="entry name" value="PROKAR_LIPOPROTEIN"/>
    <property type="match status" value="1"/>
</dbReference>
<dbReference type="RefSeq" id="WP_183385839.1">
    <property type="nucleotide sequence ID" value="NZ_JACHXM010000001.1"/>
</dbReference>
<keyword evidence="1" id="KW-0732">Signal</keyword>
<feature type="signal peptide" evidence="1">
    <location>
        <begin position="1"/>
        <end position="25"/>
    </location>
</feature>
<evidence type="ECO:0000256" key="1">
    <source>
        <dbReference type="SAM" id="SignalP"/>
    </source>
</evidence>
<evidence type="ECO:0008006" key="4">
    <source>
        <dbReference type="Google" id="ProtNLM"/>
    </source>
</evidence>
<dbReference type="EMBL" id="JACHXM010000001">
    <property type="protein sequence ID" value="MBB3139428.1"/>
    <property type="molecule type" value="Genomic_DNA"/>
</dbReference>
<protein>
    <recommendedName>
        <fullName evidence="4">DUF3541 domain-containing protein</fullName>
    </recommendedName>
</protein>
<dbReference type="AlphaFoldDB" id="A0A7W5G3L6"/>
<reference evidence="2 3" key="1">
    <citation type="submission" date="2020-08" db="EMBL/GenBank/DDBJ databases">
        <title>Genomic Encyclopedia of Type Strains, Phase III (KMG-III): the genomes of soil and plant-associated and newly described type strains.</title>
        <authorList>
            <person name="Whitman W."/>
        </authorList>
    </citation>
    <scope>NUCLEOTIDE SEQUENCE [LARGE SCALE GENOMIC DNA]</scope>
    <source>
        <strain evidence="2 3">CECT 5995</strain>
    </source>
</reference>
<organism evidence="2 3">
    <name type="scientific">Halomonas organivorans</name>
    <dbReference type="NCBI Taxonomy" id="257772"/>
    <lineage>
        <taxon>Bacteria</taxon>
        <taxon>Pseudomonadati</taxon>
        <taxon>Pseudomonadota</taxon>
        <taxon>Gammaproteobacteria</taxon>
        <taxon>Oceanospirillales</taxon>
        <taxon>Halomonadaceae</taxon>
        <taxon>Halomonas</taxon>
    </lineage>
</organism>
<dbReference type="Pfam" id="PF12060">
    <property type="entry name" value="DUF3541"/>
    <property type="match status" value="1"/>
</dbReference>
<feature type="chain" id="PRO_5030583981" description="DUF3541 domain-containing protein" evidence="1">
    <location>
        <begin position="26"/>
        <end position="376"/>
    </location>
</feature>
<comment type="caution">
    <text evidence="2">The sequence shown here is derived from an EMBL/GenBank/DDBJ whole genome shotgun (WGS) entry which is preliminary data.</text>
</comment>
<keyword evidence="3" id="KW-1185">Reference proteome</keyword>
<accession>A0A7W5G3L6</accession>
<dbReference type="InterPro" id="IPR021928">
    <property type="entry name" value="DUF3541"/>
</dbReference>
<sequence>MSLFRWRACLLGWLLPFLLAGCALAPPTPPADEAVAAEIRATYERALPGLPGGQQRHYAQRLYRMTGEARYLPLNRDYGERLVASLRDEIDGLSTPGHVSRRARQKLAHYPQRTAKQRRRKRLLGDWEEILYAKSLAFDLTQAHYHGLLNDDALPGYRRALEYLAGVDFRPFLTDPDVLDVYAAQVANLVYYLHDLGVADLRDETIAAFRARFPPSRDATLDRALFRNKIYGMTHFVIAASDYYQRPVSANEVAWILDYFTANVGRILADTKEDIYTEVGISFLLAGRGESPSLRRLRDALVAAYDPVAGMVPSESGSTDLAHGEHRNVLAIMLLDWPDRLHPGPILATPVQEEVAMAWWGRAPSSCGASVSLMCR</sequence>
<evidence type="ECO:0000313" key="3">
    <source>
        <dbReference type="Proteomes" id="UP000525987"/>
    </source>
</evidence>
<name>A0A7W5G3L6_9GAMM</name>
<gene>
    <name evidence="2" type="ORF">FHR96_000274</name>
</gene>
<evidence type="ECO:0000313" key="2">
    <source>
        <dbReference type="EMBL" id="MBB3139428.1"/>
    </source>
</evidence>
<dbReference type="Proteomes" id="UP000525987">
    <property type="component" value="Unassembled WGS sequence"/>
</dbReference>